<protein>
    <submittedName>
        <fullName evidence="4">Transcription factor IIIC subunit delta N-term-domain-containing protein</fullName>
    </submittedName>
</protein>
<dbReference type="Proteomes" id="UP001203852">
    <property type="component" value="Unassembled WGS sequence"/>
</dbReference>
<dbReference type="InterPro" id="IPR036322">
    <property type="entry name" value="WD40_repeat_dom_sf"/>
</dbReference>
<feature type="domain" description="Transcription factor IIIC 90kDa subunit N-terminal" evidence="2">
    <location>
        <begin position="24"/>
        <end position="240"/>
    </location>
</feature>
<gene>
    <name evidence="4" type="ORF">EDD36DRAFT_157460</name>
</gene>
<dbReference type="InterPro" id="IPR024761">
    <property type="entry name" value="TFIIIC_delta_N"/>
</dbReference>
<evidence type="ECO:0000259" key="2">
    <source>
        <dbReference type="Pfam" id="PF12657"/>
    </source>
</evidence>
<comment type="caution">
    <text evidence="4">The sequence shown here is derived from an EMBL/GenBank/DDBJ whole genome shotgun (WGS) entry which is preliminary data.</text>
</comment>
<dbReference type="EMBL" id="MU404351">
    <property type="protein sequence ID" value="KAI1617198.1"/>
    <property type="molecule type" value="Genomic_DNA"/>
</dbReference>
<reference evidence="4" key="1">
    <citation type="journal article" date="2022" name="bioRxiv">
        <title>Deciphering the potential niche of two novel black yeast fungi from a biological soil crust based on their genomes, phenotypes, and melanin regulation.</title>
        <authorList>
            <consortium name="DOE Joint Genome Institute"/>
            <person name="Carr E.C."/>
            <person name="Barton Q."/>
            <person name="Grambo S."/>
            <person name="Sullivan M."/>
            <person name="Renfro C.M."/>
            <person name="Kuo A."/>
            <person name="Pangilinan J."/>
            <person name="Lipzen A."/>
            <person name="Keymanesh K."/>
            <person name="Savage E."/>
            <person name="Barry K."/>
            <person name="Grigoriev I.V."/>
            <person name="Riekhof W.R."/>
            <person name="Harris S.S."/>
        </authorList>
    </citation>
    <scope>NUCLEOTIDE SEQUENCE</scope>
    <source>
        <strain evidence="4">JF 03-4F</strain>
    </source>
</reference>
<feature type="domain" description="Transcription factor IIIC putative zinc-finger" evidence="3">
    <location>
        <begin position="496"/>
        <end position="585"/>
    </location>
</feature>
<dbReference type="GO" id="GO:0000127">
    <property type="term" value="C:transcription factor TFIIIC complex"/>
    <property type="evidence" value="ECO:0007669"/>
    <property type="project" value="InterPro"/>
</dbReference>
<evidence type="ECO:0000256" key="1">
    <source>
        <dbReference type="SAM" id="MobiDB-lite"/>
    </source>
</evidence>
<accession>A0AAN6IH14</accession>
<sequence>MASQGPLRPVELPYWPTCREALSWSEHDLAVAAGEVVHILTPRDVLSPQEDPGQKQWHKFTLRVNQFEQAEWPYQELANIKHVSFGEEISDSTIVSLAWSPPGVGLHRRSVLAVLTSNLVLSIWETDGRLGMWKRTCIVNQHLPAHVNRQDSSQARRQKRIRAFCWLPSVASAASPLWSPTFLVVADDTGTIFIFRVWKNKNGVYGHWSFEMVAQHAIGTVDTQSPLAMVRLSLRSIISHSSPVSKLEIVGTGANGEILSKELLLQVSRYRDTLPQTFAVNIEEPTQGKAADPRGNTFKVSITEFTSGGRRPNSRRPSESIFEVAIQKPRSDFDDKFSLGGRIRLRYYGTSYSPDKSQAAACISLHPADMIEYGIPSTQHTKVVFAQIKEHVRDGRLNKDASAVHEEILQYMASTPADWIKKPLDWKIAKNATAHIFGSYQHSKALSSWAYPTSKLVSALSESEDRIKEGNTLPASNKDKESLTASGRGNAVAPGNQETCEICEICDAVIPFSVPPISARCDRGHQFSRCNLSFIAIQEPGLSKYCAKCGRQFLDAAKLSLPDGPSLSQALFDKFDVCPYCQGKYRG</sequence>
<proteinExistence type="predicted"/>
<dbReference type="PANTHER" id="PTHR15496">
    <property type="entry name" value="GENERAL TRANSCRIPTION FACTOR 3C POLYPEPTIDE 4 FAMILY"/>
    <property type="match status" value="1"/>
</dbReference>
<evidence type="ECO:0000259" key="3">
    <source>
        <dbReference type="Pfam" id="PF12660"/>
    </source>
</evidence>
<dbReference type="Pfam" id="PF12657">
    <property type="entry name" value="TFIIIC_delta"/>
    <property type="match status" value="2"/>
</dbReference>
<dbReference type="Pfam" id="PF12660">
    <property type="entry name" value="zf-TFIIIC"/>
    <property type="match status" value="1"/>
</dbReference>
<dbReference type="PANTHER" id="PTHR15496:SF2">
    <property type="entry name" value="GENERAL TRANSCRIPTION FACTOR 3C POLYPEPTIDE 4"/>
    <property type="match status" value="1"/>
</dbReference>
<feature type="domain" description="Transcription factor IIIC 90kDa subunit N-terminal" evidence="2">
    <location>
        <begin position="301"/>
        <end position="386"/>
    </location>
</feature>
<dbReference type="GO" id="GO:0006384">
    <property type="term" value="P:transcription initiation at RNA polymerase III promoter"/>
    <property type="evidence" value="ECO:0007669"/>
    <property type="project" value="InterPro"/>
</dbReference>
<organism evidence="4 5">
    <name type="scientific">Exophiala viscosa</name>
    <dbReference type="NCBI Taxonomy" id="2486360"/>
    <lineage>
        <taxon>Eukaryota</taxon>
        <taxon>Fungi</taxon>
        <taxon>Dikarya</taxon>
        <taxon>Ascomycota</taxon>
        <taxon>Pezizomycotina</taxon>
        <taxon>Eurotiomycetes</taxon>
        <taxon>Chaetothyriomycetidae</taxon>
        <taxon>Chaetothyriales</taxon>
        <taxon>Herpotrichiellaceae</taxon>
        <taxon>Exophiala</taxon>
    </lineage>
</organism>
<dbReference type="InterPro" id="IPR044230">
    <property type="entry name" value="GTF3C4"/>
</dbReference>
<dbReference type="InterPro" id="IPR024764">
    <property type="entry name" value="TFIIIC_Znf"/>
</dbReference>
<keyword evidence="5" id="KW-1185">Reference proteome</keyword>
<dbReference type="GO" id="GO:0004402">
    <property type="term" value="F:histone acetyltransferase activity"/>
    <property type="evidence" value="ECO:0007669"/>
    <property type="project" value="InterPro"/>
</dbReference>
<name>A0AAN6IH14_9EURO</name>
<feature type="region of interest" description="Disordered" evidence="1">
    <location>
        <begin position="467"/>
        <end position="493"/>
    </location>
</feature>
<evidence type="ECO:0000313" key="4">
    <source>
        <dbReference type="EMBL" id="KAI1617198.1"/>
    </source>
</evidence>
<evidence type="ECO:0000313" key="5">
    <source>
        <dbReference type="Proteomes" id="UP001203852"/>
    </source>
</evidence>
<dbReference type="SUPFAM" id="SSF50978">
    <property type="entry name" value="WD40 repeat-like"/>
    <property type="match status" value="1"/>
</dbReference>
<dbReference type="AlphaFoldDB" id="A0AAN6IH14"/>